<dbReference type="EMBL" id="CAAE01014696">
    <property type="protein sequence ID" value="CAG02663.1"/>
    <property type="molecule type" value="Genomic_DNA"/>
</dbReference>
<sequence length="34" mass="3595">MLFFYAVCVCVCVCVYCLSTLVSGGVILNFAASV</sequence>
<proteinExistence type="predicted"/>
<organism evidence="2">
    <name type="scientific">Tetraodon nigroviridis</name>
    <name type="common">Spotted green pufferfish</name>
    <name type="synonym">Chelonodon nigroviridis</name>
    <dbReference type="NCBI Taxonomy" id="99883"/>
    <lineage>
        <taxon>Eukaryota</taxon>
        <taxon>Metazoa</taxon>
        <taxon>Chordata</taxon>
        <taxon>Craniata</taxon>
        <taxon>Vertebrata</taxon>
        <taxon>Euteleostomi</taxon>
        <taxon>Actinopterygii</taxon>
        <taxon>Neopterygii</taxon>
        <taxon>Teleostei</taxon>
        <taxon>Neoteleostei</taxon>
        <taxon>Acanthomorphata</taxon>
        <taxon>Eupercaria</taxon>
        <taxon>Tetraodontiformes</taxon>
        <taxon>Tetradontoidea</taxon>
        <taxon>Tetraodontidae</taxon>
        <taxon>Tetraodon</taxon>
    </lineage>
</organism>
<accession>Q4S9L9</accession>
<dbReference type="EMBL" id="CAAE01013850">
    <property type="protein sequence ID" value="CAF95644.1"/>
    <property type="molecule type" value="Genomic_DNA"/>
</dbReference>
<dbReference type="KEGG" id="tng:GSTEN00021819G001"/>
<gene>
    <name evidence="1" type="ORF">GSTENG00012376001</name>
    <name evidence="2" type="ORF">GSTENG00021819001</name>
</gene>
<dbReference type="KEGG" id="tng:GSTEN00012376G001"/>
<protein>
    <submittedName>
        <fullName evidence="2">(spotted green pufferfish) hypothetical protein</fullName>
    </submittedName>
</protein>
<reference evidence="2" key="2">
    <citation type="submission" date="2004-02" db="EMBL/GenBank/DDBJ databases">
        <authorList>
            <consortium name="Genoscope"/>
            <consortium name="Whitehead Institute Centre for Genome Research"/>
        </authorList>
    </citation>
    <scope>NUCLEOTIDE SEQUENCE</scope>
</reference>
<reference evidence="2" key="1">
    <citation type="journal article" date="2004" name="Nature">
        <title>Genome duplication in the teleost fish Tetraodon nigroviridis reveals the early vertebrate proto-karyotype.</title>
        <authorList>
            <person name="Jaillon O."/>
            <person name="Aury J.-M."/>
            <person name="Brunet F."/>
            <person name="Petit J.-L."/>
            <person name="Stange-Thomann N."/>
            <person name="Mauceli E."/>
            <person name="Bouneau L."/>
            <person name="Fischer C."/>
            <person name="Ozouf-Costaz C."/>
            <person name="Bernot A."/>
            <person name="Nicaud S."/>
            <person name="Jaffe D."/>
            <person name="Fisher S."/>
            <person name="Lutfalla G."/>
            <person name="Dossat C."/>
            <person name="Segurens B."/>
            <person name="Dasilva C."/>
            <person name="Salanoubat M."/>
            <person name="Levy M."/>
            <person name="Boudet N."/>
            <person name="Castellano S."/>
            <person name="Anthouard V."/>
            <person name="Jubin C."/>
            <person name="Castelli V."/>
            <person name="Katinka M."/>
            <person name="Vacherie B."/>
            <person name="Biemont C."/>
            <person name="Skalli Z."/>
            <person name="Cattolico L."/>
            <person name="Poulain J."/>
            <person name="De Berardinis V."/>
            <person name="Cruaud C."/>
            <person name="Duprat S."/>
            <person name="Brottier P."/>
            <person name="Coutanceau J.-P."/>
            <person name="Gouzy J."/>
            <person name="Parra G."/>
            <person name="Lardier G."/>
            <person name="Chapple C."/>
            <person name="McKernan K.J."/>
            <person name="McEwan P."/>
            <person name="Bosak S."/>
            <person name="Kellis M."/>
            <person name="Volff J.-N."/>
            <person name="Guigo R."/>
            <person name="Zody M.C."/>
            <person name="Mesirov J."/>
            <person name="Lindblad-Toh K."/>
            <person name="Birren B."/>
            <person name="Nusbaum C."/>
            <person name="Kahn D."/>
            <person name="Robinson-Rechavi M."/>
            <person name="Laudet V."/>
            <person name="Schachter V."/>
            <person name="Quetier F."/>
            <person name="Saurin W."/>
            <person name="Scarpelli C."/>
            <person name="Wincker P."/>
            <person name="Lander E.S."/>
            <person name="Weissenbach J."/>
            <person name="Roest Crollius H."/>
        </authorList>
    </citation>
    <scope>NUCLEOTIDE SEQUENCE [LARGE SCALE GENOMIC DNA]</scope>
</reference>
<evidence type="ECO:0000313" key="2">
    <source>
        <dbReference type="EMBL" id="CAG02663.1"/>
    </source>
</evidence>
<dbReference type="AlphaFoldDB" id="Q4S9L9"/>
<evidence type="ECO:0000313" key="1">
    <source>
        <dbReference type="EMBL" id="CAF95644.1"/>
    </source>
</evidence>
<name>Q4S9L9_TETNG</name>
<comment type="caution">
    <text evidence="2">The sequence shown here is derived from an EMBL/GenBank/DDBJ whole genome shotgun (WGS) entry which is preliminary data.</text>
</comment>